<keyword evidence="3 8" id="KW-0413">Isomerase</keyword>
<dbReference type="SUPFAM" id="SSF55120">
    <property type="entry name" value="Pseudouridine synthase"/>
    <property type="match status" value="1"/>
</dbReference>
<dbReference type="Gene3D" id="3.30.2350.10">
    <property type="entry name" value="Pseudouridine synthase"/>
    <property type="match status" value="1"/>
</dbReference>
<dbReference type="EC" id="5.4.99.-" evidence="8"/>
<sequence>MTQVITQQAEVPAALGGKRLDQVAAELFPDFSRARLQEWLKDGSLTRNGAAVKPKDKAVVGDVLSLQAEQQQQVTDVPQDIALDIVYEDDDLLVLNKAAGLVVHPAAGHADGTLLNALLFHCPQLEDLPRAGIVHRLDKDTSGLMVVAKTLKAQTALVEQLQDRSMGREYDAVVLGHMTSGGTVNAPIGRHPKDRKRQAVVVSGGKPAVTHYRVVQRYRAHTHVRCKLETGRTHQIRVHMAHVKFPLVGDPLYGGRLKLPAGAGEALKHYLRSFPRQALHARSLTLQHPSTGQTMNWTVPLPEDFELLLTLLEEDQREAR</sequence>
<organism evidence="10 11">
    <name type="scientific">Marinospirillum alkaliphilum DSM 21637</name>
    <dbReference type="NCBI Taxonomy" id="1122209"/>
    <lineage>
        <taxon>Bacteria</taxon>
        <taxon>Pseudomonadati</taxon>
        <taxon>Pseudomonadota</taxon>
        <taxon>Gammaproteobacteria</taxon>
        <taxon>Oceanospirillales</taxon>
        <taxon>Oceanospirillaceae</taxon>
        <taxon>Marinospirillum</taxon>
    </lineage>
</organism>
<dbReference type="InterPro" id="IPR036986">
    <property type="entry name" value="S4_RNA-bd_sf"/>
</dbReference>
<dbReference type="SUPFAM" id="SSF55174">
    <property type="entry name" value="Alpha-L RNA-binding motif"/>
    <property type="match status" value="1"/>
</dbReference>
<dbReference type="InterPro" id="IPR050188">
    <property type="entry name" value="RluA_PseudoU_synthase"/>
</dbReference>
<dbReference type="EMBL" id="FPJW01000012">
    <property type="protein sequence ID" value="SFX75959.1"/>
    <property type="molecule type" value="Genomic_DNA"/>
</dbReference>
<evidence type="ECO:0000256" key="2">
    <source>
        <dbReference type="ARBA" id="ARBA00022884"/>
    </source>
</evidence>
<comment type="similarity">
    <text evidence="1 8">Belongs to the pseudouridine synthase RluA family.</text>
</comment>
<evidence type="ECO:0000256" key="7">
    <source>
        <dbReference type="PROSITE-ProRule" id="PRU00182"/>
    </source>
</evidence>
<name>A0A1K1ZPC4_9GAMM</name>
<keyword evidence="2 7" id="KW-0694">RNA-binding</keyword>
<gene>
    <name evidence="10" type="ORF">SAMN02745752_02797</name>
</gene>
<dbReference type="NCBIfam" id="TIGR00005">
    <property type="entry name" value="rluA_subfam"/>
    <property type="match status" value="1"/>
</dbReference>
<dbReference type="AlphaFoldDB" id="A0A1K1ZPC4"/>
<evidence type="ECO:0000256" key="4">
    <source>
        <dbReference type="ARBA" id="ARBA00036882"/>
    </source>
</evidence>
<dbReference type="GO" id="GO:0000455">
    <property type="term" value="P:enzyme-directed rRNA pseudouridine synthesis"/>
    <property type="evidence" value="ECO:0007669"/>
    <property type="project" value="TreeGrafter"/>
</dbReference>
<dbReference type="NCBIfam" id="NF008385">
    <property type="entry name" value="PRK11180.1"/>
    <property type="match status" value="1"/>
</dbReference>
<dbReference type="Proteomes" id="UP000182350">
    <property type="component" value="Unassembled WGS sequence"/>
</dbReference>
<dbReference type="CDD" id="cd02869">
    <property type="entry name" value="PseudoU_synth_RluA_like"/>
    <property type="match status" value="1"/>
</dbReference>
<dbReference type="OrthoDB" id="9807829at2"/>
<dbReference type="InterPro" id="IPR006224">
    <property type="entry name" value="PsdUridine_synth_RluA-like_CS"/>
</dbReference>
<evidence type="ECO:0000256" key="3">
    <source>
        <dbReference type="ARBA" id="ARBA00023235"/>
    </source>
</evidence>
<dbReference type="PROSITE" id="PS50889">
    <property type="entry name" value="S4"/>
    <property type="match status" value="1"/>
</dbReference>
<dbReference type="RefSeq" id="WP_072327113.1">
    <property type="nucleotide sequence ID" value="NZ_FPJW01000012.1"/>
</dbReference>
<protein>
    <recommendedName>
        <fullName evidence="8">Pseudouridine synthase</fullName>
        <ecNumber evidence="8">5.4.99.-</ecNumber>
    </recommendedName>
</protein>
<dbReference type="GO" id="GO:0160140">
    <property type="term" value="F:23S rRNA pseudouridine(1911/1915/1917) synthase activity"/>
    <property type="evidence" value="ECO:0007669"/>
    <property type="project" value="UniProtKB-EC"/>
</dbReference>
<dbReference type="InterPro" id="IPR006225">
    <property type="entry name" value="PsdUridine_synth_RluC/D"/>
</dbReference>
<comment type="catalytic activity">
    <reaction evidence="4">
        <text>uridine(1911/1915/1917) in 23S rRNA = pseudouridine(1911/1915/1917) in 23S rRNA</text>
        <dbReference type="Rhea" id="RHEA:42524"/>
        <dbReference type="Rhea" id="RHEA-COMP:10097"/>
        <dbReference type="Rhea" id="RHEA-COMP:10098"/>
        <dbReference type="ChEBI" id="CHEBI:65314"/>
        <dbReference type="ChEBI" id="CHEBI:65315"/>
        <dbReference type="EC" id="5.4.99.23"/>
    </reaction>
</comment>
<comment type="catalytic activity">
    <reaction evidence="8">
        <text>a uridine in RNA = a pseudouridine in RNA</text>
        <dbReference type="Rhea" id="RHEA:48348"/>
        <dbReference type="Rhea" id="RHEA-COMP:12068"/>
        <dbReference type="Rhea" id="RHEA-COMP:12069"/>
        <dbReference type="ChEBI" id="CHEBI:65314"/>
        <dbReference type="ChEBI" id="CHEBI:65315"/>
    </reaction>
</comment>
<evidence type="ECO:0000313" key="11">
    <source>
        <dbReference type="Proteomes" id="UP000182350"/>
    </source>
</evidence>
<dbReference type="PANTHER" id="PTHR21600">
    <property type="entry name" value="MITOCHONDRIAL RNA PSEUDOURIDINE SYNTHASE"/>
    <property type="match status" value="1"/>
</dbReference>
<dbReference type="STRING" id="1122209.SAMN02745752_02797"/>
<comment type="function">
    <text evidence="5">Responsible for synthesis of pseudouridine from uracil at positions 1911, 1915 and 1917 in 23S ribosomal RNA.</text>
</comment>
<reference evidence="10 11" key="1">
    <citation type="submission" date="2016-11" db="EMBL/GenBank/DDBJ databases">
        <authorList>
            <person name="Jaros S."/>
            <person name="Januszkiewicz K."/>
            <person name="Wedrychowicz H."/>
        </authorList>
    </citation>
    <scope>NUCLEOTIDE SEQUENCE [LARGE SCALE GENOMIC DNA]</scope>
    <source>
        <strain evidence="10 11">DSM 21637</strain>
    </source>
</reference>
<dbReference type="PANTHER" id="PTHR21600:SF44">
    <property type="entry name" value="RIBOSOMAL LARGE SUBUNIT PSEUDOURIDINE SYNTHASE D"/>
    <property type="match status" value="1"/>
</dbReference>
<accession>A0A1K1ZPC4</accession>
<evidence type="ECO:0000313" key="10">
    <source>
        <dbReference type="EMBL" id="SFX75959.1"/>
    </source>
</evidence>
<dbReference type="Pfam" id="PF00849">
    <property type="entry name" value="PseudoU_synth_2"/>
    <property type="match status" value="1"/>
</dbReference>
<dbReference type="InterPro" id="IPR006145">
    <property type="entry name" value="PsdUridine_synth_RsuA/RluA"/>
</dbReference>
<evidence type="ECO:0000256" key="8">
    <source>
        <dbReference type="RuleBase" id="RU362028"/>
    </source>
</evidence>
<dbReference type="FunFam" id="3.30.2350.10:FF:000006">
    <property type="entry name" value="Pseudouridine synthase"/>
    <property type="match status" value="1"/>
</dbReference>
<dbReference type="PROSITE" id="PS01129">
    <property type="entry name" value="PSI_RLU"/>
    <property type="match status" value="1"/>
</dbReference>
<dbReference type="Gene3D" id="3.10.290.10">
    <property type="entry name" value="RNA-binding S4 domain"/>
    <property type="match status" value="1"/>
</dbReference>
<keyword evidence="11" id="KW-1185">Reference proteome</keyword>
<evidence type="ECO:0000256" key="5">
    <source>
        <dbReference type="ARBA" id="ARBA00056072"/>
    </source>
</evidence>
<proteinExistence type="inferred from homology"/>
<evidence type="ECO:0000256" key="6">
    <source>
        <dbReference type="PIRSR" id="PIRSR606225-1"/>
    </source>
</evidence>
<evidence type="ECO:0000259" key="9">
    <source>
        <dbReference type="Pfam" id="PF00849"/>
    </source>
</evidence>
<dbReference type="InterPro" id="IPR020103">
    <property type="entry name" value="PsdUridine_synth_cat_dom_sf"/>
</dbReference>
<feature type="active site" evidence="6">
    <location>
        <position position="138"/>
    </location>
</feature>
<dbReference type="GO" id="GO:0003723">
    <property type="term" value="F:RNA binding"/>
    <property type="evidence" value="ECO:0007669"/>
    <property type="project" value="UniProtKB-KW"/>
</dbReference>
<evidence type="ECO:0000256" key="1">
    <source>
        <dbReference type="ARBA" id="ARBA00010876"/>
    </source>
</evidence>
<feature type="domain" description="Pseudouridine synthase RsuA/RluA-like" evidence="9">
    <location>
        <begin position="91"/>
        <end position="242"/>
    </location>
</feature>